<dbReference type="Pfam" id="PF06477">
    <property type="entry name" value="DUF1091"/>
    <property type="match status" value="1"/>
</dbReference>
<dbReference type="InterPro" id="IPR010512">
    <property type="entry name" value="DUF1091"/>
</dbReference>
<evidence type="ECO:0000313" key="2">
    <source>
        <dbReference type="EnsemblMetazoa" id="XP_014253792.2"/>
    </source>
</evidence>
<dbReference type="PANTHER" id="PTHR21112">
    <property type="entry name" value="CHEMOSENSORY PROTEIN A 29A-RELATED"/>
    <property type="match status" value="1"/>
</dbReference>
<keyword evidence="1" id="KW-0732">Signal</keyword>
<dbReference type="Proteomes" id="UP000494040">
    <property type="component" value="Unassembled WGS sequence"/>
</dbReference>
<dbReference type="PANTHER" id="PTHR21112:SF13">
    <property type="entry name" value="CHEMOSENSORY PROTEIN A 7A"/>
    <property type="match status" value="1"/>
</dbReference>
<dbReference type="RefSeq" id="XP_014253792.2">
    <property type="nucleotide sequence ID" value="XM_014398306.2"/>
</dbReference>
<protein>
    <recommendedName>
        <fullName evidence="4">MD-2-related lipid-recognition domain-containing protein</fullName>
    </recommendedName>
</protein>
<accession>A0A8I6RYK8</accession>
<dbReference type="OrthoDB" id="6646734at2759"/>
<dbReference type="InterPro" id="IPR036846">
    <property type="entry name" value="GM2-AP_sf"/>
</dbReference>
<keyword evidence="3" id="KW-1185">Reference proteome</keyword>
<dbReference type="AlphaFoldDB" id="A0A8I6RYK8"/>
<evidence type="ECO:0000256" key="1">
    <source>
        <dbReference type="ARBA" id="ARBA00022729"/>
    </source>
</evidence>
<reference evidence="2" key="1">
    <citation type="submission" date="2022-01" db="UniProtKB">
        <authorList>
            <consortium name="EnsemblMetazoa"/>
        </authorList>
    </citation>
    <scope>IDENTIFICATION</scope>
</reference>
<dbReference type="GeneID" id="106669053"/>
<evidence type="ECO:0000313" key="3">
    <source>
        <dbReference type="Proteomes" id="UP000494040"/>
    </source>
</evidence>
<sequence>MEISIYHWGLFAMSLTAFFIEPHGFKMGKVDILFKYSEPCPPDGNTKDLWNFTMKTKKLSRKATAVTFTTIPKHAIDEHIGAQLDVSVASGNGGWKPNYYTVRSNDLCNTLKSQKNVFKQLTENSNISARCPFPKTPLALNNYIVNMDDYNLPKYLPYASVMLELFILEGKKKCICVRSFMDLVPAKQ</sequence>
<evidence type="ECO:0008006" key="4">
    <source>
        <dbReference type="Google" id="ProtNLM"/>
    </source>
</evidence>
<organism evidence="2 3">
    <name type="scientific">Cimex lectularius</name>
    <name type="common">Bed bug</name>
    <name type="synonym">Acanthia lectularia</name>
    <dbReference type="NCBI Taxonomy" id="79782"/>
    <lineage>
        <taxon>Eukaryota</taxon>
        <taxon>Metazoa</taxon>
        <taxon>Ecdysozoa</taxon>
        <taxon>Arthropoda</taxon>
        <taxon>Hexapoda</taxon>
        <taxon>Insecta</taxon>
        <taxon>Pterygota</taxon>
        <taxon>Neoptera</taxon>
        <taxon>Paraneoptera</taxon>
        <taxon>Hemiptera</taxon>
        <taxon>Heteroptera</taxon>
        <taxon>Panheteroptera</taxon>
        <taxon>Cimicomorpha</taxon>
        <taxon>Cimicidae</taxon>
        <taxon>Cimex</taxon>
    </lineage>
</organism>
<dbReference type="Gene3D" id="2.70.220.10">
    <property type="entry name" value="Ganglioside GM2 activator"/>
    <property type="match status" value="1"/>
</dbReference>
<dbReference type="EnsemblMetazoa" id="XM_014398306.2">
    <property type="protein sequence ID" value="XP_014253792.2"/>
    <property type="gene ID" value="LOC106669053"/>
</dbReference>
<name>A0A8I6RYK8_CIMLE</name>
<proteinExistence type="predicted"/>
<dbReference type="SUPFAM" id="SSF63707">
    <property type="entry name" value="Ganglioside M2 (gm2) activator"/>
    <property type="match status" value="1"/>
</dbReference>
<dbReference type="KEGG" id="clec:106669053"/>